<feature type="transmembrane region" description="Helical" evidence="1">
    <location>
        <begin position="6"/>
        <end position="28"/>
    </location>
</feature>
<evidence type="ECO:0000313" key="2">
    <source>
        <dbReference type="EMBL" id="TQN37369.1"/>
    </source>
</evidence>
<evidence type="ECO:0000313" key="3">
    <source>
        <dbReference type="Proteomes" id="UP000319865"/>
    </source>
</evidence>
<evidence type="ECO:0000256" key="1">
    <source>
        <dbReference type="SAM" id="Phobius"/>
    </source>
</evidence>
<sequence length="30" mass="3253">MRGVRAVYVVYLAVILAGIAFFTLIGLLGR</sequence>
<comment type="caution">
    <text evidence="2">The sequence shown here is derived from an EMBL/GenBank/DDBJ whole genome shotgun (WGS) entry which is preliminary data.</text>
</comment>
<keyword evidence="1" id="KW-1133">Transmembrane helix</keyword>
<accession>A0A543NZV0</accession>
<protein>
    <submittedName>
        <fullName evidence="2">Uncharacterized protein</fullName>
    </submittedName>
</protein>
<keyword evidence="1" id="KW-0472">Membrane</keyword>
<organism evidence="2 3">
    <name type="scientific">Blastococcus colisei</name>
    <dbReference type="NCBI Taxonomy" id="1564162"/>
    <lineage>
        <taxon>Bacteria</taxon>
        <taxon>Bacillati</taxon>
        <taxon>Actinomycetota</taxon>
        <taxon>Actinomycetes</taxon>
        <taxon>Geodermatophilales</taxon>
        <taxon>Geodermatophilaceae</taxon>
        <taxon>Blastococcus</taxon>
    </lineage>
</organism>
<keyword evidence="1" id="KW-0812">Transmembrane</keyword>
<keyword evidence="3" id="KW-1185">Reference proteome</keyword>
<gene>
    <name evidence="2" type="ORF">FHU33_4017</name>
</gene>
<reference evidence="2 3" key="1">
    <citation type="submission" date="2019-06" db="EMBL/GenBank/DDBJ databases">
        <title>Sequencing the genomes of 1000 actinobacteria strains.</title>
        <authorList>
            <person name="Klenk H.-P."/>
        </authorList>
    </citation>
    <scope>NUCLEOTIDE SEQUENCE [LARGE SCALE GENOMIC DNA]</scope>
    <source>
        <strain evidence="2 3">DSM 46837</strain>
    </source>
</reference>
<dbReference type="AlphaFoldDB" id="A0A543NZV0"/>
<name>A0A543NZV0_9ACTN</name>
<dbReference type="EMBL" id="VFQE01000002">
    <property type="protein sequence ID" value="TQN37369.1"/>
    <property type="molecule type" value="Genomic_DNA"/>
</dbReference>
<dbReference type="Proteomes" id="UP000319865">
    <property type="component" value="Unassembled WGS sequence"/>
</dbReference>
<proteinExistence type="predicted"/>